<feature type="transmembrane region" description="Helical" evidence="2">
    <location>
        <begin position="476"/>
        <end position="498"/>
    </location>
</feature>
<feature type="compositionally biased region" description="Polar residues" evidence="1">
    <location>
        <begin position="14"/>
        <end position="34"/>
    </location>
</feature>
<feature type="transmembrane region" description="Helical" evidence="2">
    <location>
        <begin position="398"/>
        <end position="420"/>
    </location>
</feature>
<organism evidence="3">
    <name type="scientific">Ditylum brightwellii</name>
    <dbReference type="NCBI Taxonomy" id="49249"/>
    <lineage>
        <taxon>Eukaryota</taxon>
        <taxon>Sar</taxon>
        <taxon>Stramenopiles</taxon>
        <taxon>Ochrophyta</taxon>
        <taxon>Bacillariophyta</taxon>
        <taxon>Mediophyceae</taxon>
        <taxon>Lithodesmiophycidae</taxon>
        <taxon>Lithodesmiales</taxon>
        <taxon>Lithodesmiaceae</taxon>
        <taxon>Ditylum</taxon>
    </lineage>
</organism>
<feature type="compositionally biased region" description="Basic and acidic residues" evidence="1">
    <location>
        <begin position="1"/>
        <end position="13"/>
    </location>
</feature>
<feature type="transmembrane region" description="Helical" evidence="2">
    <location>
        <begin position="593"/>
        <end position="611"/>
    </location>
</feature>
<reference evidence="3" key="1">
    <citation type="submission" date="2021-01" db="EMBL/GenBank/DDBJ databases">
        <authorList>
            <person name="Corre E."/>
            <person name="Pelletier E."/>
            <person name="Niang G."/>
            <person name="Scheremetjew M."/>
            <person name="Finn R."/>
            <person name="Kale V."/>
            <person name="Holt S."/>
            <person name="Cochrane G."/>
            <person name="Meng A."/>
            <person name="Brown T."/>
            <person name="Cohen L."/>
        </authorList>
    </citation>
    <scope>NUCLEOTIDE SEQUENCE</scope>
    <source>
        <strain evidence="3">Pop2</strain>
    </source>
</reference>
<evidence type="ECO:0000256" key="1">
    <source>
        <dbReference type="SAM" id="MobiDB-lite"/>
    </source>
</evidence>
<keyword evidence="2" id="KW-1133">Transmembrane helix</keyword>
<feature type="compositionally biased region" description="Basic and acidic residues" evidence="1">
    <location>
        <begin position="128"/>
        <end position="155"/>
    </location>
</feature>
<protein>
    <submittedName>
        <fullName evidence="3">Uncharacterized protein</fullName>
    </submittedName>
</protein>
<gene>
    <name evidence="3" type="ORF">DBRI1063_LOCUS8820</name>
</gene>
<proteinExistence type="predicted"/>
<feature type="transmembrane region" description="Helical" evidence="2">
    <location>
        <begin position="295"/>
        <end position="313"/>
    </location>
</feature>
<dbReference type="EMBL" id="HBGN01013797">
    <property type="protein sequence ID" value="CAD9325814.1"/>
    <property type="molecule type" value="Transcribed_RNA"/>
</dbReference>
<dbReference type="AlphaFoldDB" id="A0A7S2EB04"/>
<feature type="transmembrane region" description="Helical" evidence="2">
    <location>
        <begin position="262"/>
        <end position="283"/>
    </location>
</feature>
<keyword evidence="2" id="KW-0812">Transmembrane</keyword>
<feature type="compositionally biased region" description="Polar residues" evidence="1">
    <location>
        <begin position="83"/>
        <end position="98"/>
    </location>
</feature>
<name>A0A7S2EB04_9STRA</name>
<feature type="region of interest" description="Disordered" evidence="1">
    <location>
        <begin position="123"/>
        <end position="170"/>
    </location>
</feature>
<evidence type="ECO:0000313" key="3">
    <source>
        <dbReference type="EMBL" id="CAD9325814.1"/>
    </source>
</evidence>
<feature type="transmembrane region" description="Helical" evidence="2">
    <location>
        <begin position="432"/>
        <end position="456"/>
    </location>
</feature>
<evidence type="ECO:0000256" key="2">
    <source>
        <dbReference type="SAM" id="Phobius"/>
    </source>
</evidence>
<feature type="transmembrane region" description="Helical" evidence="2">
    <location>
        <begin position="510"/>
        <end position="535"/>
    </location>
</feature>
<feature type="region of interest" description="Disordered" evidence="1">
    <location>
        <begin position="1"/>
        <end position="106"/>
    </location>
</feature>
<keyword evidence="2" id="KW-0472">Membrane</keyword>
<accession>A0A7S2EB04</accession>
<feature type="transmembrane region" description="Helical" evidence="2">
    <location>
        <begin position="218"/>
        <end position="242"/>
    </location>
</feature>
<sequence length="625" mass="69950">MDLANKGEQHTSPDRQSLTTSNSDRSPQWKSPSFVSRIMKSRSRSTDGMLESTPTNDSKRKVTISDDPAEVLGPASPERQYTDAENPSIQSPPMTSSLGYGDDLFEDEMTPEGMRWQMEDEELNYHPSRSDLRATPTKEEAGMERASPREDRFNGEEPYANHYPTPGKKNASRWCPMKKKCVSWQRMSSIVVRNAPCFWCCAHPLETSATDRAVLTRLNILCAFFAAVQVGVGLFLILIRFQSNSGFEETWEPYFWNVLGNLYFLAFVGLIIFITMMLTLRVIKEVNLLGAVRYMWTLYWLLPVDIFLVTALIDYHGVTWVWINHWWHVGAMEWVRELFCPAGTANSKCMVPIMGGANFTSEEEWCQFFHNDTDCEDIREDAQAEAGALGVVFYTANLIWAILLILLLLMTMNVLQGIITPPIVQASKAANIPAWLTLPIAGCLSLGLGLIFSSPFTLTTPSDESIGSVNWLGTGYLVAGGTFTISALLGWFISVFSVKNRQDKRRKTIAVIIFISTMFLSIIVVGAIFITSLIFSVNVVSLPLSDDERGSIACDYDTAGSCTNCCHDCENKCPEWSKEDVVNVTRTALKQSAALAAIFLLYGISALRFGFALRTHILNYHIDYV</sequence>